<organism evidence="1">
    <name type="scientific">Tanacetum cinerariifolium</name>
    <name type="common">Dalmatian daisy</name>
    <name type="synonym">Chrysanthemum cinerariifolium</name>
    <dbReference type="NCBI Taxonomy" id="118510"/>
    <lineage>
        <taxon>Eukaryota</taxon>
        <taxon>Viridiplantae</taxon>
        <taxon>Streptophyta</taxon>
        <taxon>Embryophyta</taxon>
        <taxon>Tracheophyta</taxon>
        <taxon>Spermatophyta</taxon>
        <taxon>Magnoliopsida</taxon>
        <taxon>eudicotyledons</taxon>
        <taxon>Gunneridae</taxon>
        <taxon>Pentapetalae</taxon>
        <taxon>asterids</taxon>
        <taxon>campanulids</taxon>
        <taxon>Asterales</taxon>
        <taxon>Asteraceae</taxon>
        <taxon>Asteroideae</taxon>
        <taxon>Anthemideae</taxon>
        <taxon>Anthemidinae</taxon>
        <taxon>Tanacetum</taxon>
    </lineage>
</organism>
<comment type="caution">
    <text evidence="1">The sequence shown here is derived from an EMBL/GenBank/DDBJ whole genome shotgun (WGS) entry which is preliminary data.</text>
</comment>
<dbReference type="EMBL" id="BKCJ011835858">
    <property type="protein sequence ID" value="GFD57004.1"/>
    <property type="molecule type" value="Genomic_DNA"/>
</dbReference>
<accession>A0A699XKI0</accession>
<sequence>QFAALFVIRLEEGAELALSEHDRPGELLEIQAQTGFEHGFVFGFVLRAEDLFAVQIGQGLTAGLKFFRGVIPRAVGFPTSAVAAFINAD</sequence>
<gene>
    <name evidence="1" type="ORF">Tci_928973</name>
</gene>
<proteinExistence type="predicted"/>
<feature type="non-terminal residue" evidence="1">
    <location>
        <position position="89"/>
    </location>
</feature>
<reference evidence="1" key="1">
    <citation type="journal article" date="2019" name="Sci. Rep.">
        <title>Draft genome of Tanacetum cinerariifolium, the natural source of mosquito coil.</title>
        <authorList>
            <person name="Yamashiro T."/>
            <person name="Shiraishi A."/>
            <person name="Satake H."/>
            <person name="Nakayama K."/>
        </authorList>
    </citation>
    <scope>NUCLEOTIDE SEQUENCE</scope>
</reference>
<name>A0A699XKI0_TANCI</name>
<dbReference type="AlphaFoldDB" id="A0A699XKI0"/>
<protein>
    <submittedName>
        <fullName evidence="1">Uncharacterized protein</fullName>
    </submittedName>
</protein>
<evidence type="ECO:0000313" key="1">
    <source>
        <dbReference type="EMBL" id="GFD57004.1"/>
    </source>
</evidence>
<feature type="non-terminal residue" evidence="1">
    <location>
        <position position="1"/>
    </location>
</feature>